<proteinExistence type="predicted"/>
<name>A0A8H6EP68_9HELO</name>
<gene>
    <name evidence="1" type="ORF">Bfra_006793</name>
</gene>
<reference evidence="1 2" key="1">
    <citation type="journal article" date="2020" name="Phytopathology">
        <title>A high-quality genome resource of Botrytis fragariae, a new and rapidly spreading fungal pathogen causing strawberry gray mold in the U.S.A.</title>
        <authorList>
            <person name="Wu Y."/>
            <person name="Saski C.A."/>
            <person name="Schnabel G."/>
            <person name="Xiao S."/>
            <person name="Hu M."/>
        </authorList>
    </citation>
    <scope>NUCLEOTIDE SEQUENCE [LARGE SCALE GENOMIC DNA]</scope>
    <source>
        <strain evidence="1 2">BVB16</strain>
    </source>
</reference>
<evidence type="ECO:0000313" key="1">
    <source>
        <dbReference type="EMBL" id="KAF5879586.1"/>
    </source>
</evidence>
<feature type="non-terminal residue" evidence="1">
    <location>
        <position position="1"/>
    </location>
</feature>
<keyword evidence="2" id="KW-1185">Reference proteome</keyword>
<dbReference type="AlphaFoldDB" id="A0A8H6EP68"/>
<comment type="caution">
    <text evidence="1">The sequence shown here is derived from an EMBL/GenBank/DDBJ whole genome shotgun (WGS) entry which is preliminary data.</text>
</comment>
<organism evidence="1 2">
    <name type="scientific">Botrytis fragariae</name>
    <dbReference type="NCBI Taxonomy" id="1964551"/>
    <lineage>
        <taxon>Eukaryota</taxon>
        <taxon>Fungi</taxon>
        <taxon>Dikarya</taxon>
        <taxon>Ascomycota</taxon>
        <taxon>Pezizomycotina</taxon>
        <taxon>Leotiomycetes</taxon>
        <taxon>Helotiales</taxon>
        <taxon>Sclerotiniaceae</taxon>
        <taxon>Botrytis</taxon>
    </lineage>
</organism>
<sequence length="134" mass="15030">CSFKENDSLRRAGGSGATSATVACYGANHAFKHMSPTKPCFKSHSSIEAIEKVIESTTFVMLYRNFQLSWQILCAASVYSGYSIFCKQSCTRIFDDCKREWDRIKVVDEAASNLETREKKSLGNEDSFVEDTTL</sequence>
<dbReference type="RefSeq" id="XP_037198530.1">
    <property type="nucleotide sequence ID" value="XM_037337164.1"/>
</dbReference>
<dbReference type="GeneID" id="59260856"/>
<dbReference type="EMBL" id="JABFCT010000001">
    <property type="protein sequence ID" value="KAF5879586.1"/>
    <property type="molecule type" value="Genomic_DNA"/>
</dbReference>
<evidence type="ECO:0000313" key="2">
    <source>
        <dbReference type="Proteomes" id="UP000531561"/>
    </source>
</evidence>
<accession>A0A8H6EP68</accession>
<dbReference type="OrthoDB" id="3551459at2759"/>
<protein>
    <submittedName>
        <fullName evidence="1">Uncharacterized protein</fullName>
    </submittedName>
</protein>
<dbReference type="Proteomes" id="UP000531561">
    <property type="component" value="Unassembled WGS sequence"/>
</dbReference>